<feature type="compositionally biased region" description="Polar residues" evidence="1">
    <location>
        <begin position="1"/>
        <end position="11"/>
    </location>
</feature>
<organism evidence="2 3">
    <name type="scientific">Pelobates cultripes</name>
    <name type="common">Western spadefoot toad</name>
    <dbReference type="NCBI Taxonomy" id="61616"/>
    <lineage>
        <taxon>Eukaryota</taxon>
        <taxon>Metazoa</taxon>
        <taxon>Chordata</taxon>
        <taxon>Craniata</taxon>
        <taxon>Vertebrata</taxon>
        <taxon>Euteleostomi</taxon>
        <taxon>Amphibia</taxon>
        <taxon>Batrachia</taxon>
        <taxon>Anura</taxon>
        <taxon>Pelobatoidea</taxon>
        <taxon>Pelobatidae</taxon>
        <taxon>Pelobates</taxon>
    </lineage>
</organism>
<sequence>MTDVPNSTTRGKQIMQPEAAGPNSKATDKIEELFNKFWAKLSRRAKQTASIQKLPTGERRSSKMRRGKPPEGGKVSQANTTSRGYPPGRRAQRVLIGKHKLPPRRAATYTQQPKPRTCKVQPNGKITDPRRHQGHYQEVPTPPRPWGRTDTSVTHHHNISHFNSGRERRSACQRSLNGTHPMTTLHGTPTMVHKQRFGISTQSLLHLSATRLPDKESAGLRWPSCGI</sequence>
<reference evidence="2" key="1">
    <citation type="submission" date="2022-03" db="EMBL/GenBank/DDBJ databases">
        <authorList>
            <person name="Alioto T."/>
            <person name="Alioto T."/>
            <person name="Gomez Garrido J."/>
        </authorList>
    </citation>
    <scope>NUCLEOTIDE SEQUENCE</scope>
</reference>
<dbReference type="AlphaFoldDB" id="A0AAD1R0C0"/>
<dbReference type="EMBL" id="OW240912">
    <property type="protein sequence ID" value="CAH2221356.1"/>
    <property type="molecule type" value="Genomic_DNA"/>
</dbReference>
<keyword evidence="3" id="KW-1185">Reference proteome</keyword>
<evidence type="ECO:0000313" key="3">
    <source>
        <dbReference type="Proteomes" id="UP001295444"/>
    </source>
</evidence>
<proteinExistence type="predicted"/>
<dbReference type="Proteomes" id="UP001295444">
    <property type="component" value="Chromosome 01"/>
</dbReference>
<evidence type="ECO:0000256" key="1">
    <source>
        <dbReference type="SAM" id="MobiDB-lite"/>
    </source>
</evidence>
<name>A0AAD1R0C0_PELCU</name>
<accession>A0AAD1R0C0</accession>
<gene>
    <name evidence="2" type="ORF">PECUL_23A006116</name>
</gene>
<protein>
    <submittedName>
        <fullName evidence="2">Uncharacterized protein</fullName>
    </submittedName>
</protein>
<feature type="region of interest" description="Disordered" evidence="1">
    <location>
        <begin position="43"/>
        <end position="90"/>
    </location>
</feature>
<evidence type="ECO:0000313" key="2">
    <source>
        <dbReference type="EMBL" id="CAH2221356.1"/>
    </source>
</evidence>
<feature type="region of interest" description="Disordered" evidence="1">
    <location>
        <begin position="1"/>
        <end position="27"/>
    </location>
</feature>
<feature type="region of interest" description="Disordered" evidence="1">
    <location>
        <begin position="105"/>
        <end position="146"/>
    </location>
</feature>